<organism evidence="2 3">
    <name type="scientific">Marasmius crinis-equi</name>
    <dbReference type="NCBI Taxonomy" id="585013"/>
    <lineage>
        <taxon>Eukaryota</taxon>
        <taxon>Fungi</taxon>
        <taxon>Dikarya</taxon>
        <taxon>Basidiomycota</taxon>
        <taxon>Agaricomycotina</taxon>
        <taxon>Agaricomycetes</taxon>
        <taxon>Agaricomycetidae</taxon>
        <taxon>Agaricales</taxon>
        <taxon>Marasmiineae</taxon>
        <taxon>Marasmiaceae</taxon>
        <taxon>Marasmius</taxon>
    </lineage>
</organism>
<name>A0ABR3EZD6_9AGAR</name>
<reference evidence="2 3" key="1">
    <citation type="submission" date="2024-02" db="EMBL/GenBank/DDBJ databases">
        <title>A draft genome for the cacao thread blight pathogen Marasmius crinis-equi.</title>
        <authorList>
            <person name="Cohen S.P."/>
            <person name="Baruah I.K."/>
            <person name="Amoako-Attah I."/>
            <person name="Bukari Y."/>
            <person name="Meinhardt L.W."/>
            <person name="Bailey B.A."/>
        </authorList>
    </citation>
    <scope>NUCLEOTIDE SEQUENCE [LARGE SCALE GENOMIC DNA]</scope>
    <source>
        <strain evidence="2 3">GH-76</strain>
    </source>
</reference>
<evidence type="ECO:0000313" key="3">
    <source>
        <dbReference type="Proteomes" id="UP001465976"/>
    </source>
</evidence>
<proteinExistence type="predicted"/>
<feature type="compositionally biased region" description="Basic and acidic residues" evidence="1">
    <location>
        <begin position="593"/>
        <end position="613"/>
    </location>
</feature>
<dbReference type="EMBL" id="JBAHYK010001371">
    <property type="protein sequence ID" value="KAL0568297.1"/>
    <property type="molecule type" value="Genomic_DNA"/>
</dbReference>
<sequence>MLPSPPQSLCSLPSAVEQNERQSMSGPRPLLLVEASPVTGPASPFSPAKPSLDRTRANTVTLDASTPPAVTRLKRSWSDGGRPISWTGHSRSRSKEESTLAHGTHKKTRSAWKRRTFPGILEGSAGIGEGLTPSVNERGPDATPPTPTPLTLAERNADLLQFIAQKESICLDLRTQLSSHEAELLQFKKEWERIVALSYSRTHPSAEYNPVLAPSSTSSNATGDAIHPGNSTPLPSIPATPGNSPSSCYTPTSHLHLDFVLPNILPPSPHRNSPDIAYLRERLARTIDDIVELPDEPPTKRQRTNTITRSSATTYTAPPAIPNLPLAWAELVETLPSDAVHPPPSVIAAFLDIYEDSLKDFSEGLDALQNATLSAREWEGQIANNQAPGWFTGTLKGPTFPWSSANSSLASVLTADARKRFDDTLSAAVQSAITYHSECHTTNVKLCQQRVDVKACADRFLTKLSEYSARIVQLSECGDASVWSTYAFAVQTALSKELENARLEFSASLENVMAKADKEAAAVAAREDAEMRDALKPLGALIEERMLAVGEQLSRRILADIAKAQASTSATKKHRSKTSKDSASKGTSKSSSRKSEKEKSKSKSKENRKEKSSKGTKHK</sequence>
<feature type="region of interest" description="Disordered" evidence="1">
    <location>
        <begin position="206"/>
        <end position="231"/>
    </location>
</feature>
<feature type="region of interest" description="Disordered" evidence="1">
    <location>
        <begin position="1"/>
        <end position="111"/>
    </location>
</feature>
<comment type="caution">
    <text evidence="2">The sequence shown here is derived from an EMBL/GenBank/DDBJ whole genome shotgun (WGS) entry which is preliminary data.</text>
</comment>
<evidence type="ECO:0000313" key="2">
    <source>
        <dbReference type="EMBL" id="KAL0568297.1"/>
    </source>
</evidence>
<evidence type="ECO:0000256" key="1">
    <source>
        <dbReference type="SAM" id="MobiDB-lite"/>
    </source>
</evidence>
<dbReference type="Proteomes" id="UP001465976">
    <property type="component" value="Unassembled WGS sequence"/>
</dbReference>
<feature type="region of interest" description="Disordered" evidence="1">
    <location>
        <begin position="564"/>
        <end position="619"/>
    </location>
</feature>
<keyword evidence="3" id="KW-1185">Reference proteome</keyword>
<feature type="region of interest" description="Disordered" evidence="1">
    <location>
        <begin position="123"/>
        <end position="148"/>
    </location>
</feature>
<protein>
    <submittedName>
        <fullName evidence="2">Uncharacterized protein</fullName>
    </submittedName>
</protein>
<gene>
    <name evidence="2" type="ORF">V5O48_013697</name>
</gene>
<accession>A0ABR3EZD6</accession>